<accession>A0A9P7JLC0</accession>
<sequence length="310" mass="34310">MTGIAVTMFWIPIMVLKRLRSIYIDGLVNGVDIKGFTDDFSVQAKAQTTVASVILAVNASILAIPGLGTQIATKTLCSISFIFSVYCILGCTIAQNFGHRLRSLDFVVYYLQGKMDCHSLAFSILGFLAGIFTVDFGLPLSAKIGCGLALVAGGGLILPLMMASFDPDIWSRCQDSTKTWPVVAFIHKLLHDHHCCQGCPDTPPLQLMCNSGVKLQTELSVLSFLLKDRVYPGDLWKIIGERTIEVKQEVMLIQHQSTCIGGSKGKRHVMIEHLLMEERKKRGQMEVSLYSQAIEHLQQHRLHKLVNFGT</sequence>
<evidence type="ECO:0000313" key="2">
    <source>
        <dbReference type="EMBL" id="KAG2085526.1"/>
    </source>
</evidence>
<feature type="transmembrane region" description="Helical" evidence="1">
    <location>
        <begin position="46"/>
        <end position="64"/>
    </location>
</feature>
<evidence type="ECO:0000313" key="3">
    <source>
        <dbReference type="Proteomes" id="UP000823399"/>
    </source>
</evidence>
<dbReference type="GeneID" id="64696853"/>
<keyword evidence="3" id="KW-1185">Reference proteome</keyword>
<dbReference type="AlphaFoldDB" id="A0A9P7JLC0"/>
<keyword evidence="1" id="KW-0812">Transmembrane</keyword>
<feature type="transmembrane region" description="Helical" evidence="1">
    <location>
        <begin position="76"/>
        <end position="98"/>
    </location>
</feature>
<protein>
    <submittedName>
        <fullName evidence="2">Uncharacterized protein</fullName>
    </submittedName>
</protein>
<keyword evidence="1" id="KW-0472">Membrane</keyword>
<dbReference type="OrthoDB" id="2684803at2759"/>
<feature type="transmembrane region" description="Helical" evidence="1">
    <location>
        <begin position="145"/>
        <end position="165"/>
    </location>
</feature>
<feature type="transmembrane region" description="Helical" evidence="1">
    <location>
        <begin position="118"/>
        <end position="138"/>
    </location>
</feature>
<gene>
    <name evidence="2" type="ORF">F5147DRAFT_659477</name>
</gene>
<comment type="caution">
    <text evidence="2">The sequence shown here is derived from an EMBL/GenBank/DDBJ whole genome shotgun (WGS) entry which is preliminary data.</text>
</comment>
<proteinExistence type="predicted"/>
<dbReference type="RefSeq" id="XP_041284682.1">
    <property type="nucleotide sequence ID" value="XM_041434594.1"/>
</dbReference>
<reference evidence="2" key="1">
    <citation type="journal article" date="2020" name="New Phytol.">
        <title>Comparative genomics reveals dynamic genome evolution in host specialist ectomycorrhizal fungi.</title>
        <authorList>
            <person name="Lofgren L.A."/>
            <person name="Nguyen N.H."/>
            <person name="Vilgalys R."/>
            <person name="Ruytinx J."/>
            <person name="Liao H.L."/>
            <person name="Branco S."/>
            <person name="Kuo A."/>
            <person name="LaButti K."/>
            <person name="Lipzen A."/>
            <person name="Andreopoulos W."/>
            <person name="Pangilinan J."/>
            <person name="Riley R."/>
            <person name="Hundley H."/>
            <person name="Na H."/>
            <person name="Barry K."/>
            <person name="Grigoriev I.V."/>
            <person name="Stajich J.E."/>
            <person name="Kennedy P.G."/>
        </authorList>
    </citation>
    <scope>NUCLEOTIDE SEQUENCE</scope>
    <source>
        <strain evidence="2">FC423</strain>
    </source>
</reference>
<organism evidence="2 3">
    <name type="scientific">Suillus discolor</name>
    <dbReference type="NCBI Taxonomy" id="1912936"/>
    <lineage>
        <taxon>Eukaryota</taxon>
        <taxon>Fungi</taxon>
        <taxon>Dikarya</taxon>
        <taxon>Basidiomycota</taxon>
        <taxon>Agaricomycotina</taxon>
        <taxon>Agaricomycetes</taxon>
        <taxon>Agaricomycetidae</taxon>
        <taxon>Boletales</taxon>
        <taxon>Suillineae</taxon>
        <taxon>Suillaceae</taxon>
        <taxon>Suillus</taxon>
    </lineage>
</organism>
<dbReference type="EMBL" id="JABBWM010000169">
    <property type="protein sequence ID" value="KAG2085526.1"/>
    <property type="molecule type" value="Genomic_DNA"/>
</dbReference>
<dbReference type="Proteomes" id="UP000823399">
    <property type="component" value="Unassembled WGS sequence"/>
</dbReference>
<evidence type="ECO:0000256" key="1">
    <source>
        <dbReference type="SAM" id="Phobius"/>
    </source>
</evidence>
<keyword evidence="1" id="KW-1133">Transmembrane helix</keyword>
<name>A0A9P7JLC0_9AGAM</name>